<reference evidence="4" key="1">
    <citation type="submission" date="2013-08" db="EMBL/GenBank/DDBJ databases">
        <authorList>
            <person name="Mendez C."/>
            <person name="Richter M."/>
            <person name="Ferrer M."/>
            <person name="Sanchez J."/>
        </authorList>
    </citation>
    <scope>NUCLEOTIDE SEQUENCE</scope>
</reference>
<keyword evidence="1" id="KW-0238">DNA-binding</keyword>
<organism evidence="4">
    <name type="scientific">mine drainage metagenome</name>
    <dbReference type="NCBI Taxonomy" id="410659"/>
    <lineage>
        <taxon>unclassified sequences</taxon>
        <taxon>metagenomes</taxon>
        <taxon>ecological metagenomes</taxon>
    </lineage>
</organism>
<reference evidence="4" key="2">
    <citation type="journal article" date="2014" name="ISME J.">
        <title>Microbial stratification in low pH oxic and suboxic macroscopic growths along an acid mine drainage.</title>
        <authorList>
            <person name="Mendez-Garcia C."/>
            <person name="Mesa V."/>
            <person name="Sprenger R.R."/>
            <person name="Richter M."/>
            <person name="Diez M.S."/>
            <person name="Solano J."/>
            <person name="Bargiela R."/>
            <person name="Golyshina O.V."/>
            <person name="Manteca A."/>
            <person name="Ramos J.L."/>
            <person name="Gallego J.R."/>
            <person name="Llorente I."/>
            <person name="Martins Dos Santos V.A."/>
            <person name="Jensen O.N."/>
            <person name="Pelaez A.I."/>
            <person name="Sanchez J."/>
            <person name="Ferrer M."/>
        </authorList>
    </citation>
    <scope>NUCLEOTIDE SEQUENCE</scope>
</reference>
<evidence type="ECO:0000313" key="4">
    <source>
        <dbReference type="EMBL" id="EQD70264.1"/>
    </source>
</evidence>
<dbReference type="EMBL" id="AUZX01004639">
    <property type="protein sequence ID" value="EQD70264.1"/>
    <property type="molecule type" value="Genomic_DNA"/>
</dbReference>
<evidence type="ECO:0000259" key="3">
    <source>
        <dbReference type="Pfam" id="PF14659"/>
    </source>
</evidence>
<dbReference type="SUPFAM" id="SSF56349">
    <property type="entry name" value="DNA breaking-rejoining enzymes"/>
    <property type="match status" value="1"/>
</dbReference>
<comment type="caution">
    <text evidence="4">The sequence shown here is derived from an EMBL/GenBank/DDBJ whole genome shotgun (WGS) entry which is preliminary data.</text>
</comment>
<dbReference type="GO" id="GO:0003677">
    <property type="term" value="F:DNA binding"/>
    <property type="evidence" value="ECO:0007669"/>
    <property type="project" value="UniProtKB-KW"/>
</dbReference>
<feature type="region of interest" description="Disordered" evidence="2">
    <location>
        <begin position="1"/>
        <end position="23"/>
    </location>
</feature>
<accession>T1CP42</accession>
<feature type="non-terminal residue" evidence="4">
    <location>
        <position position="123"/>
    </location>
</feature>
<feature type="domain" description="Integrase SAM-like N-terminal" evidence="3">
    <location>
        <begin position="76"/>
        <end position="111"/>
    </location>
</feature>
<protein>
    <submittedName>
        <fullName evidence="4">Site-specific recombinase XerD</fullName>
    </submittedName>
</protein>
<dbReference type="InterPro" id="IPR004107">
    <property type="entry name" value="Integrase_SAM-like_N"/>
</dbReference>
<name>T1CP42_9ZZZZ</name>
<evidence type="ECO:0000256" key="1">
    <source>
        <dbReference type="ARBA" id="ARBA00023125"/>
    </source>
</evidence>
<sequence>MPDGRYRAKISFPDGTRRSHRARTKEEAEKWLNEQTFLIRQGTIPAQHPETVSEYGHRWLEAISLEAAKGKTTPPRPNTMDGYRRKIENYFIRSLGRYRMSDLTRDHITALYSWVRAGHTLPN</sequence>
<dbReference type="InterPro" id="IPR011010">
    <property type="entry name" value="DNA_brk_join_enz"/>
</dbReference>
<dbReference type="Pfam" id="PF14659">
    <property type="entry name" value="Phage_int_SAM_3"/>
    <property type="match status" value="1"/>
</dbReference>
<gene>
    <name evidence="4" type="ORF">B1A_06384</name>
</gene>
<dbReference type="Gene3D" id="1.10.150.130">
    <property type="match status" value="1"/>
</dbReference>
<proteinExistence type="predicted"/>
<dbReference type="InterPro" id="IPR010998">
    <property type="entry name" value="Integrase_recombinase_N"/>
</dbReference>
<dbReference type="AlphaFoldDB" id="T1CP42"/>
<dbReference type="GO" id="GO:0015074">
    <property type="term" value="P:DNA integration"/>
    <property type="evidence" value="ECO:0007669"/>
    <property type="project" value="InterPro"/>
</dbReference>
<evidence type="ECO:0000256" key="2">
    <source>
        <dbReference type="SAM" id="MobiDB-lite"/>
    </source>
</evidence>